<comment type="caution">
    <text evidence="2">The sequence shown here is derived from an EMBL/GenBank/DDBJ whole genome shotgun (WGS) entry which is preliminary data.</text>
</comment>
<proteinExistence type="predicted"/>
<evidence type="ECO:0000313" key="3">
    <source>
        <dbReference type="Proteomes" id="UP000287651"/>
    </source>
</evidence>
<dbReference type="AlphaFoldDB" id="A0A426YNG8"/>
<organism evidence="2 3">
    <name type="scientific">Ensete ventricosum</name>
    <name type="common">Abyssinian banana</name>
    <name type="synonym">Musa ensete</name>
    <dbReference type="NCBI Taxonomy" id="4639"/>
    <lineage>
        <taxon>Eukaryota</taxon>
        <taxon>Viridiplantae</taxon>
        <taxon>Streptophyta</taxon>
        <taxon>Embryophyta</taxon>
        <taxon>Tracheophyta</taxon>
        <taxon>Spermatophyta</taxon>
        <taxon>Magnoliopsida</taxon>
        <taxon>Liliopsida</taxon>
        <taxon>Zingiberales</taxon>
        <taxon>Musaceae</taxon>
        <taxon>Ensete</taxon>
    </lineage>
</organism>
<feature type="compositionally biased region" description="Basic residues" evidence="1">
    <location>
        <begin position="75"/>
        <end position="85"/>
    </location>
</feature>
<gene>
    <name evidence="2" type="ORF">B296_00015944</name>
</gene>
<feature type="region of interest" description="Disordered" evidence="1">
    <location>
        <begin position="63"/>
        <end position="85"/>
    </location>
</feature>
<sequence length="85" mass="9292">MISCTRFMVSGSVRTGRRGPLMNGLDWRISTVDSSIATSKAAVGQIKMSGRRRGLAPFQSLLRTSTNLPHLSPPRGHRIRSSRGL</sequence>
<reference evidence="2 3" key="1">
    <citation type="journal article" date="2014" name="Agronomy (Basel)">
        <title>A Draft Genome Sequence for Ensete ventricosum, the Drought-Tolerant Tree Against Hunger.</title>
        <authorList>
            <person name="Harrison J."/>
            <person name="Moore K.A."/>
            <person name="Paszkiewicz K."/>
            <person name="Jones T."/>
            <person name="Grant M."/>
            <person name="Ambacheew D."/>
            <person name="Muzemil S."/>
            <person name="Studholme D.J."/>
        </authorList>
    </citation>
    <scope>NUCLEOTIDE SEQUENCE [LARGE SCALE GENOMIC DNA]</scope>
</reference>
<name>A0A426YNG8_ENSVE</name>
<evidence type="ECO:0000256" key="1">
    <source>
        <dbReference type="SAM" id="MobiDB-lite"/>
    </source>
</evidence>
<evidence type="ECO:0000313" key="2">
    <source>
        <dbReference type="EMBL" id="RRT53271.1"/>
    </source>
</evidence>
<dbReference type="Proteomes" id="UP000287651">
    <property type="component" value="Unassembled WGS sequence"/>
</dbReference>
<protein>
    <submittedName>
        <fullName evidence="2">Uncharacterized protein</fullName>
    </submittedName>
</protein>
<accession>A0A426YNG8</accession>
<dbReference type="EMBL" id="AMZH03011226">
    <property type="protein sequence ID" value="RRT53271.1"/>
    <property type="molecule type" value="Genomic_DNA"/>
</dbReference>